<dbReference type="AlphaFoldDB" id="A0A9N8DVS0"/>
<feature type="compositionally biased region" description="Basic and acidic residues" evidence="1">
    <location>
        <begin position="95"/>
        <end position="108"/>
    </location>
</feature>
<feature type="compositionally biased region" description="Polar residues" evidence="1">
    <location>
        <begin position="75"/>
        <end position="88"/>
    </location>
</feature>
<accession>A0A9N8DVS0</accession>
<evidence type="ECO:0000256" key="1">
    <source>
        <dbReference type="SAM" id="MobiDB-lite"/>
    </source>
</evidence>
<reference evidence="2" key="1">
    <citation type="submission" date="2020-06" db="EMBL/GenBank/DDBJ databases">
        <authorList>
            <consortium name="Plant Systems Biology data submission"/>
        </authorList>
    </citation>
    <scope>NUCLEOTIDE SEQUENCE</scope>
    <source>
        <strain evidence="2">D6</strain>
    </source>
</reference>
<name>A0A9N8DVS0_9STRA</name>
<sequence length="108" mass="11720">MRVETIQEEEVEEEDSNGDDVVDAKEDIAALEDDPAEMEVESDAVVSLALRNYENYHGLENGTATYDQVRGSSAGIQGWPSTVINRSPTDAPARANDKAGEHEGKLKA</sequence>
<protein>
    <submittedName>
        <fullName evidence="2">Uncharacterized protein</fullName>
    </submittedName>
</protein>
<organism evidence="2 3">
    <name type="scientific">Seminavis robusta</name>
    <dbReference type="NCBI Taxonomy" id="568900"/>
    <lineage>
        <taxon>Eukaryota</taxon>
        <taxon>Sar</taxon>
        <taxon>Stramenopiles</taxon>
        <taxon>Ochrophyta</taxon>
        <taxon>Bacillariophyta</taxon>
        <taxon>Bacillariophyceae</taxon>
        <taxon>Bacillariophycidae</taxon>
        <taxon>Naviculales</taxon>
        <taxon>Naviculaceae</taxon>
        <taxon>Seminavis</taxon>
    </lineage>
</organism>
<feature type="region of interest" description="Disordered" evidence="1">
    <location>
        <begin position="75"/>
        <end position="108"/>
    </location>
</feature>
<feature type="region of interest" description="Disordered" evidence="1">
    <location>
        <begin position="1"/>
        <end position="20"/>
    </location>
</feature>
<proteinExistence type="predicted"/>
<dbReference type="EMBL" id="CAICTM010000408">
    <property type="protein sequence ID" value="CAB9509883.1"/>
    <property type="molecule type" value="Genomic_DNA"/>
</dbReference>
<keyword evidence="3" id="KW-1185">Reference proteome</keyword>
<evidence type="ECO:0000313" key="2">
    <source>
        <dbReference type="EMBL" id="CAB9509883.1"/>
    </source>
</evidence>
<comment type="caution">
    <text evidence="2">The sequence shown here is derived from an EMBL/GenBank/DDBJ whole genome shotgun (WGS) entry which is preliminary data.</text>
</comment>
<dbReference type="Proteomes" id="UP001153069">
    <property type="component" value="Unassembled WGS sequence"/>
</dbReference>
<evidence type="ECO:0000313" key="3">
    <source>
        <dbReference type="Proteomes" id="UP001153069"/>
    </source>
</evidence>
<gene>
    <name evidence="2" type="ORF">SEMRO_409_G137110.1</name>
</gene>